<gene>
    <name evidence="2" type="ORF">BN1723_011375</name>
</gene>
<evidence type="ECO:0000256" key="1">
    <source>
        <dbReference type="SAM" id="MobiDB-lite"/>
    </source>
</evidence>
<protein>
    <submittedName>
        <fullName evidence="2">Uncharacterized protein</fullName>
    </submittedName>
</protein>
<organism evidence="2 3">
    <name type="scientific">Verticillium longisporum</name>
    <name type="common">Verticillium dahliae var. longisporum</name>
    <dbReference type="NCBI Taxonomy" id="100787"/>
    <lineage>
        <taxon>Eukaryota</taxon>
        <taxon>Fungi</taxon>
        <taxon>Dikarya</taxon>
        <taxon>Ascomycota</taxon>
        <taxon>Pezizomycotina</taxon>
        <taxon>Sordariomycetes</taxon>
        <taxon>Hypocreomycetidae</taxon>
        <taxon>Glomerellales</taxon>
        <taxon>Plectosphaerellaceae</taxon>
        <taxon>Verticillium</taxon>
    </lineage>
</organism>
<name>A0A0G4L7G1_VERLO</name>
<sequence>MNTRLHDYPPITAMASTSTYRQHQPVSPAWSHSSLASDVTVESFKAESFSSAEGSPDWPSPKISGFRAFSHNTGERLLSLPRLPELDLISLETLASHYARSSADSRLNNNDSLTRRPRLDVDAASTYRRHFQPPTPLSPMSSPHRIQKPKRNPPARGTRCNVKYTIEQKDFIDYWRIDRHDRETPWDDVNREYNAQFKGPLRRNGGLQSAYYRENKKIPVTDAQGLLVFDEFGEVKTIELPVRDAKARLIKSIGLLSTHPERAIHYSWVSKEHKRKVWRIGHERQAQLDASMQRQRRRAEMEARLARGLEQHSAQVADDCAVRSRL</sequence>
<accession>A0A0G4L7G1</accession>
<evidence type="ECO:0000313" key="3">
    <source>
        <dbReference type="Proteomes" id="UP000045706"/>
    </source>
</evidence>
<feature type="region of interest" description="Disordered" evidence="1">
    <location>
        <begin position="129"/>
        <end position="159"/>
    </location>
</feature>
<dbReference type="Proteomes" id="UP000045706">
    <property type="component" value="Unassembled WGS sequence"/>
</dbReference>
<proteinExistence type="predicted"/>
<dbReference type="EMBL" id="CVQI01008224">
    <property type="protein sequence ID" value="CRK17665.1"/>
    <property type="molecule type" value="Genomic_DNA"/>
</dbReference>
<evidence type="ECO:0000313" key="2">
    <source>
        <dbReference type="EMBL" id="CRK17665.1"/>
    </source>
</evidence>
<reference evidence="3" key="1">
    <citation type="submission" date="2015-05" db="EMBL/GenBank/DDBJ databases">
        <authorList>
            <person name="Fogelqvist Johan"/>
        </authorList>
    </citation>
    <scope>NUCLEOTIDE SEQUENCE [LARGE SCALE GENOMIC DNA]</scope>
</reference>
<dbReference type="AlphaFoldDB" id="A0A0G4L7G1"/>